<dbReference type="PIRSF" id="PIRSF036917">
    <property type="entry name" value="Alph_amls_MalS"/>
    <property type="match status" value="1"/>
</dbReference>
<feature type="active site" description="Nucleophile" evidence="1">
    <location>
        <position position="447"/>
    </location>
</feature>
<dbReference type="PANTHER" id="PTHR10357">
    <property type="entry name" value="ALPHA-AMYLASE FAMILY MEMBER"/>
    <property type="match status" value="1"/>
</dbReference>
<name>A0A368N7F5_9GAMM</name>
<feature type="binding site" evidence="2">
    <location>
        <position position="300"/>
    </location>
    <ligand>
        <name>Ca(2+)</name>
        <dbReference type="ChEBI" id="CHEBI:29108"/>
    </ligand>
</feature>
<dbReference type="EMBL" id="QPID01000010">
    <property type="protein sequence ID" value="RCU45531.1"/>
    <property type="molecule type" value="Genomic_DNA"/>
</dbReference>
<dbReference type="GO" id="GO:0004556">
    <property type="term" value="F:alpha-amylase activity"/>
    <property type="evidence" value="ECO:0007669"/>
    <property type="project" value="UniProtKB-EC"/>
</dbReference>
<keyword evidence="2" id="KW-0106">Calcium</keyword>
<dbReference type="NCBIfam" id="NF007052">
    <property type="entry name" value="PRK09505.1-2"/>
    <property type="match status" value="1"/>
</dbReference>
<keyword evidence="6" id="KW-0378">Hydrolase</keyword>
<proteinExistence type="predicted"/>
<organism evidence="6 7">
    <name type="scientific">Corallincola holothuriorum</name>
    <dbReference type="NCBI Taxonomy" id="2282215"/>
    <lineage>
        <taxon>Bacteria</taxon>
        <taxon>Pseudomonadati</taxon>
        <taxon>Pseudomonadota</taxon>
        <taxon>Gammaproteobacteria</taxon>
        <taxon>Alteromonadales</taxon>
        <taxon>Psychromonadaceae</taxon>
        <taxon>Corallincola</taxon>
    </lineage>
</organism>
<protein>
    <submittedName>
        <fullName evidence="6">Alpha-amylase</fullName>
        <ecNumber evidence="6">3.2.1.1</ecNumber>
    </submittedName>
</protein>
<dbReference type="GO" id="GO:0030980">
    <property type="term" value="P:alpha-glucan catabolic process"/>
    <property type="evidence" value="ECO:0007669"/>
    <property type="project" value="InterPro"/>
</dbReference>
<feature type="domain" description="Glycosyl hydrolase family 13 catalytic" evidence="5">
    <location>
        <begin position="179"/>
        <end position="641"/>
    </location>
</feature>
<evidence type="ECO:0000256" key="2">
    <source>
        <dbReference type="PIRSR" id="PIRSR036917-2"/>
    </source>
</evidence>
<keyword evidence="4" id="KW-1015">Disulfide bond</keyword>
<dbReference type="SMART" id="SM00642">
    <property type="entry name" value="Aamy"/>
    <property type="match status" value="1"/>
</dbReference>
<accession>A0A368N7F5</accession>
<comment type="cofactor">
    <cofactor evidence="2">
        <name>Ca(2+)</name>
        <dbReference type="ChEBI" id="CHEBI:29108"/>
    </cofactor>
    <text evidence="2">Binds 1 Ca(2+) ion per subunit.</text>
</comment>
<dbReference type="AlphaFoldDB" id="A0A368N7F5"/>
<dbReference type="Pfam" id="PF00128">
    <property type="entry name" value="Alpha-amylase"/>
    <property type="match status" value="2"/>
</dbReference>
<comment type="caution">
    <text evidence="6">The sequence shown here is derived from an EMBL/GenBank/DDBJ whole genome shotgun (WGS) entry which is preliminary data.</text>
</comment>
<evidence type="ECO:0000256" key="3">
    <source>
        <dbReference type="PIRSR" id="PIRSR036917-3"/>
    </source>
</evidence>
<sequence>MDQKLVHTGDGVYRAKLNLGKGQFQFRIADNSFTCGTNFGAIGGERLKLNQPTALNSCNSKQNFQLKVFRSGEYEILLDPKSETVQVSLVVPPQEQDTEVAVAPAQCDTWDGGDVTVAVGDTFAEGQLVRDFYSGATATVSGGSITLTPAKDSEGLLLLEPAEKEASDEFSWDNATVYFVLTDRFENGDPSNDNSYGRKKDGKNEVGTFHGGDLKGLTNKLDYLDELGVNAIWLSAPYEQIHGWIGGGIRGDFKHYAYHGYYVLDYTKVDANMGTEDEFRAFVDAAHERGIRVVMDIVMNHTGYATLADMQEFKFGAFQEFEQSIEEVIGTEQWTDWEPGPGETYHSFNNFIDYGNSVWAKNWWGREWIRTDIAGHKKPGRNDRTMMLAYLPDFLTESKEPAPLPHFFANKPDTKAVAIEGATVRQQLIGWLTQWVRDYGIDGFRVDTAKHVEMEAWAELKVEATAALAEWKQNNPDKALDDKPFWMTGEVWGHGVNKSNYFTEGGYDSIINFRYQNDGALVGMECFSKSEEVYETYAKKINSDDSFNVLTYLSSHDTKLFFNRNANDDIVSYKAVAAPFLLLPGGVQIFYGDETARPFGATGSDKHQGTRSDMNWADIEEGGDEQRIDLLRHWQKIAQFRKKHQAVAAGQHEKLGESPYAFSRSLGDDKVMIVFAGKPM</sequence>
<evidence type="ECO:0000313" key="6">
    <source>
        <dbReference type="EMBL" id="RCU45531.1"/>
    </source>
</evidence>
<dbReference type="GO" id="GO:0009313">
    <property type="term" value="P:oligosaccharide catabolic process"/>
    <property type="evidence" value="ECO:0007669"/>
    <property type="project" value="InterPro"/>
</dbReference>
<dbReference type="InterPro" id="IPR017853">
    <property type="entry name" value="GH"/>
</dbReference>
<feature type="site" description="Transition state stabilizer" evidence="3">
    <location>
        <position position="557"/>
    </location>
</feature>
<dbReference type="OrthoDB" id="9805159at2"/>
<evidence type="ECO:0000256" key="4">
    <source>
        <dbReference type="PIRSR" id="PIRSR036917-4"/>
    </source>
</evidence>
<evidence type="ECO:0000259" key="5">
    <source>
        <dbReference type="SMART" id="SM00642"/>
    </source>
</evidence>
<feature type="active site" description="Proton donor" evidence="1">
    <location>
        <position position="490"/>
    </location>
</feature>
<dbReference type="InterPro" id="IPR006047">
    <property type="entry name" value="GH13_cat_dom"/>
</dbReference>
<dbReference type="Proteomes" id="UP000252558">
    <property type="component" value="Unassembled WGS sequence"/>
</dbReference>
<keyword evidence="6" id="KW-0326">Glycosidase</keyword>
<dbReference type="EC" id="3.2.1.1" evidence="6"/>
<evidence type="ECO:0000256" key="1">
    <source>
        <dbReference type="PIRSR" id="PIRSR036917-1"/>
    </source>
</evidence>
<dbReference type="InterPro" id="IPR014635">
    <property type="entry name" value="A_amylase_MalS"/>
</dbReference>
<dbReference type="Gene3D" id="3.20.20.80">
    <property type="entry name" value="Glycosidases"/>
    <property type="match status" value="2"/>
</dbReference>
<reference evidence="6 7" key="1">
    <citation type="submission" date="2018-07" db="EMBL/GenBank/DDBJ databases">
        <title>Corallincola holothuriorum sp. nov., a new facultative anaerobe isolated from sea cucumber Apostichopus japonicus.</title>
        <authorList>
            <person name="Xia H."/>
        </authorList>
    </citation>
    <scope>NUCLEOTIDE SEQUENCE [LARGE SCALE GENOMIC DNA]</scope>
    <source>
        <strain evidence="6 7">C4</strain>
    </source>
</reference>
<dbReference type="GO" id="GO:0005509">
    <property type="term" value="F:calcium ion binding"/>
    <property type="evidence" value="ECO:0007669"/>
    <property type="project" value="InterPro"/>
</dbReference>
<feature type="binding site" evidence="2">
    <location>
        <position position="451"/>
    </location>
    <ligand>
        <name>Ca(2+)</name>
        <dbReference type="ChEBI" id="CHEBI:29108"/>
    </ligand>
</feature>
<feature type="disulfide bond" evidence="4">
    <location>
        <begin position="107"/>
        <end position="526"/>
    </location>
</feature>
<keyword evidence="7" id="KW-1185">Reference proteome</keyword>
<dbReference type="PANTHER" id="PTHR10357:SF209">
    <property type="entry name" value="PERIPLASMIC ALPHA-AMYLASE"/>
    <property type="match status" value="1"/>
</dbReference>
<gene>
    <name evidence="6" type="ORF">DU002_15200</name>
</gene>
<evidence type="ECO:0000313" key="7">
    <source>
        <dbReference type="Proteomes" id="UP000252558"/>
    </source>
</evidence>
<dbReference type="NCBIfam" id="NF007060">
    <property type="entry name" value="PRK09505.2-5"/>
    <property type="match status" value="1"/>
</dbReference>
<dbReference type="GO" id="GO:0042597">
    <property type="term" value="C:periplasmic space"/>
    <property type="evidence" value="ECO:0007669"/>
    <property type="project" value="InterPro"/>
</dbReference>
<dbReference type="SUPFAM" id="SSF51445">
    <property type="entry name" value="(Trans)glycosidases"/>
    <property type="match status" value="1"/>
</dbReference>
<keyword evidence="2" id="KW-0479">Metal-binding</keyword>